<feature type="non-terminal residue" evidence="1">
    <location>
        <position position="1"/>
    </location>
</feature>
<accession>A0ABU6WTC2</accession>
<organism evidence="1 2">
    <name type="scientific">Stylosanthes scabra</name>
    <dbReference type="NCBI Taxonomy" id="79078"/>
    <lineage>
        <taxon>Eukaryota</taxon>
        <taxon>Viridiplantae</taxon>
        <taxon>Streptophyta</taxon>
        <taxon>Embryophyta</taxon>
        <taxon>Tracheophyta</taxon>
        <taxon>Spermatophyta</taxon>
        <taxon>Magnoliopsida</taxon>
        <taxon>eudicotyledons</taxon>
        <taxon>Gunneridae</taxon>
        <taxon>Pentapetalae</taxon>
        <taxon>rosids</taxon>
        <taxon>fabids</taxon>
        <taxon>Fabales</taxon>
        <taxon>Fabaceae</taxon>
        <taxon>Papilionoideae</taxon>
        <taxon>50 kb inversion clade</taxon>
        <taxon>dalbergioids sensu lato</taxon>
        <taxon>Dalbergieae</taxon>
        <taxon>Pterocarpus clade</taxon>
        <taxon>Stylosanthes</taxon>
    </lineage>
</organism>
<name>A0ABU6WTC2_9FABA</name>
<evidence type="ECO:0000313" key="1">
    <source>
        <dbReference type="EMBL" id="MED6188126.1"/>
    </source>
</evidence>
<keyword evidence="2" id="KW-1185">Reference proteome</keyword>
<protein>
    <submittedName>
        <fullName evidence="1">Uncharacterized protein</fullName>
    </submittedName>
</protein>
<reference evidence="1 2" key="1">
    <citation type="journal article" date="2023" name="Plants (Basel)">
        <title>Bridging the Gap: Combining Genomics and Transcriptomics Approaches to Understand Stylosanthes scabra, an Orphan Legume from the Brazilian Caatinga.</title>
        <authorList>
            <person name="Ferreira-Neto J.R.C."/>
            <person name="da Silva M.D."/>
            <person name="Binneck E."/>
            <person name="de Melo N.F."/>
            <person name="da Silva R.H."/>
            <person name="de Melo A.L.T.M."/>
            <person name="Pandolfi V."/>
            <person name="Bustamante F.O."/>
            <person name="Brasileiro-Vidal A.C."/>
            <person name="Benko-Iseppon A.M."/>
        </authorList>
    </citation>
    <scope>NUCLEOTIDE SEQUENCE [LARGE SCALE GENOMIC DNA]</scope>
    <source>
        <tissue evidence="1">Leaves</tissue>
    </source>
</reference>
<proteinExistence type="predicted"/>
<dbReference type="EMBL" id="JASCZI010182543">
    <property type="protein sequence ID" value="MED6188126.1"/>
    <property type="molecule type" value="Genomic_DNA"/>
</dbReference>
<dbReference type="Proteomes" id="UP001341840">
    <property type="component" value="Unassembled WGS sequence"/>
</dbReference>
<comment type="caution">
    <text evidence="1">The sequence shown here is derived from an EMBL/GenBank/DDBJ whole genome shotgun (WGS) entry which is preliminary data.</text>
</comment>
<gene>
    <name evidence="1" type="ORF">PIB30_083083</name>
</gene>
<sequence length="52" mass="5575">IPEEVFIKQLHDLATKTTRDSGQARQLAKPGTSDFASLGQLFRILGPGGPNP</sequence>
<evidence type="ECO:0000313" key="2">
    <source>
        <dbReference type="Proteomes" id="UP001341840"/>
    </source>
</evidence>